<dbReference type="PANTHER" id="PTHR33217">
    <property type="entry name" value="TRANSPOSASE FOR INSERTION SEQUENCE ELEMENT IS1081"/>
    <property type="match status" value="1"/>
</dbReference>
<protein>
    <submittedName>
        <fullName evidence="4">Transposase</fullName>
    </submittedName>
</protein>
<dbReference type="GO" id="GO:0004803">
    <property type="term" value="F:transposase activity"/>
    <property type="evidence" value="ECO:0007669"/>
    <property type="project" value="InterPro"/>
</dbReference>
<keyword evidence="3" id="KW-0233">DNA recombination</keyword>
<gene>
    <name evidence="4" type="ORF">SCFA_1930001</name>
</gene>
<evidence type="ECO:0000256" key="3">
    <source>
        <dbReference type="ARBA" id="ARBA00023172"/>
    </source>
</evidence>
<name>A0A485LWS9_9ZZZZ</name>
<dbReference type="EMBL" id="CAADRN010000105">
    <property type="protein sequence ID" value="VFU12925.1"/>
    <property type="molecule type" value="Genomic_DNA"/>
</dbReference>
<dbReference type="InterPro" id="IPR001207">
    <property type="entry name" value="Transposase_mutator"/>
</dbReference>
<dbReference type="GO" id="GO:0006313">
    <property type="term" value="P:DNA transposition"/>
    <property type="evidence" value="ECO:0007669"/>
    <property type="project" value="InterPro"/>
</dbReference>
<evidence type="ECO:0000256" key="1">
    <source>
        <dbReference type="ARBA" id="ARBA00022578"/>
    </source>
</evidence>
<dbReference type="GO" id="GO:0003677">
    <property type="term" value="F:DNA binding"/>
    <property type="evidence" value="ECO:0007669"/>
    <property type="project" value="UniProtKB-KW"/>
</dbReference>
<accession>A0A485LWS9</accession>
<evidence type="ECO:0000256" key="2">
    <source>
        <dbReference type="ARBA" id="ARBA00023125"/>
    </source>
</evidence>
<evidence type="ECO:0000313" key="4">
    <source>
        <dbReference type="EMBL" id="VFU12925.1"/>
    </source>
</evidence>
<keyword evidence="2" id="KW-0238">DNA-binding</keyword>
<dbReference type="Pfam" id="PF00872">
    <property type="entry name" value="Transposase_mut"/>
    <property type="match status" value="1"/>
</dbReference>
<dbReference type="AlphaFoldDB" id="A0A485LWS9"/>
<keyword evidence="1" id="KW-0815">Transposition</keyword>
<organism evidence="4">
    <name type="scientific">anaerobic digester metagenome</name>
    <dbReference type="NCBI Taxonomy" id="1263854"/>
    <lineage>
        <taxon>unclassified sequences</taxon>
        <taxon>metagenomes</taxon>
        <taxon>ecological metagenomes</taxon>
    </lineage>
</organism>
<dbReference type="PANTHER" id="PTHR33217:SF7">
    <property type="entry name" value="TRANSPOSASE FOR INSERTION SEQUENCE ELEMENT IS1081"/>
    <property type="match status" value="1"/>
</dbReference>
<sequence>MITSDDHGGLVKAIRRHMQGVSWQRCQTHFKRNILDSCPKALQGGLKARLKLLFDAPDMVTARKLLTDVLADFSEKAPKAMECLESGFDDATAVMALPEPYRKRLRSTNILERLNQEVRRRERVIRIFPNTDSAIRLLGALLMEQDEIWSTGRLYFNMADYREWKEANKGVSKNEEKEDEGKAA</sequence>
<proteinExistence type="predicted"/>
<reference evidence="4" key="1">
    <citation type="submission" date="2019-03" db="EMBL/GenBank/DDBJ databases">
        <authorList>
            <person name="Hao L."/>
        </authorList>
    </citation>
    <scope>NUCLEOTIDE SEQUENCE</scope>
</reference>